<dbReference type="AlphaFoldDB" id="A0A0F9FR36"/>
<name>A0A0F9FR36_9ZZZZ</name>
<proteinExistence type="predicted"/>
<evidence type="ECO:0000256" key="1">
    <source>
        <dbReference type="SAM" id="MobiDB-lite"/>
    </source>
</evidence>
<feature type="compositionally biased region" description="Polar residues" evidence="1">
    <location>
        <begin position="85"/>
        <end position="95"/>
    </location>
</feature>
<feature type="transmembrane region" description="Helical" evidence="2">
    <location>
        <begin position="12"/>
        <end position="38"/>
    </location>
</feature>
<evidence type="ECO:0000256" key="2">
    <source>
        <dbReference type="SAM" id="Phobius"/>
    </source>
</evidence>
<reference evidence="3" key="1">
    <citation type="journal article" date="2015" name="Nature">
        <title>Complex archaea that bridge the gap between prokaryotes and eukaryotes.</title>
        <authorList>
            <person name="Spang A."/>
            <person name="Saw J.H."/>
            <person name="Jorgensen S.L."/>
            <person name="Zaremba-Niedzwiedzka K."/>
            <person name="Martijn J."/>
            <person name="Lind A.E."/>
            <person name="van Eijk R."/>
            <person name="Schleper C."/>
            <person name="Guy L."/>
            <person name="Ettema T.J."/>
        </authorList>
    </citation>
    <scope>NUCLEOTIDE SEQUENCE</scope>
</reference>
<feature type="region of interest" description="Disordered" evidence="1">
    <location>
        <begin position="76"/>
        <end position="95"/>
    </location>
</feature>
<gene>
    <name evidence="3" type="ORF">LCGC14_1919240</name>
</gene>
<comment type="caution">
    <text evidence="3">The sequence shown here is derived from an EMBL/GenBank/DDBJ whole genome shotgun (WGS) entry which is preliminary data.</text>
</comment>
<keyword evidence="2" id="KW-0472">Membrane</keyword>
<keyword evidence="2" id="KW-1133">Transmembrane helix</keyword>
<organism evidence="3">
    <name type="scientific">marine sediment metagenome</name>
    <dbReference type="NCBI Taxonomy" id="412755"/>
    <lineage>
        <taxon>unclassified sequences</taxon>
        <taxon>metagenomes</taxon>
        <taxon>ecological metagenomes</taxon>
    </lineage>
</organism>
<evidence type="ECO:0000313" key="3">
    <source>
        <dbReference type="EMBL" id="KKL88979.1"/>
    </source>
</evidence>
<accession>A0A0F9FR36</accession>
<dbReference type="EMBL" id="LAZR01020406">
    <property type="protein sequence ID" value="KKL88979.1"/>
    <property type="molecule type" value="Genomic_DNA"/>
</dbReference>
<sequence>MFNSTIFDPTMFFSMFFAFVAASVTMEFFSFCLGLYLAKKNMKRQQEFEAEWAEKVAKGEVPEGMNPMQMMMGGGMPMPTVSGEGPTSTVTGQYL</sequence>
<keyword evidence="2" id="KW-0812">Transmembrane</keyword>
<protein>
    <submittedName>
        <fullName evidence="3">Uncharacterized protein</fullName>
    </submittedName>
</protein>